<dbReference type="OMA" id="MECRFPS"/>
<proteinExistence type="predicted"/>
<dbReference type="AlphaFoldDB" id="V7CD39"/>
<dbReference type="OrthoDB" id="10323746at2759"/>
<dbReference type="Proteomes" id="UP000000226">
    <property type="component" value="Chromosome 3"/>
</dbReference>
<evidence type="ECO:0000313" key="2">
    <source>
        <dbReference type="Proteomes" id="UP000000226"/>
    </source>
</evidence>
<name>V7CD39_PHAVU</name>
<keyword evidence="2" id="KW-1185">Reference proteome</keyword>
<gene>
    <name evidence="1" type="ORF">PHAVU_003G179900g</name>
</gene>
<reference evidence="2" key="1">
    <citation type="journal article" date="2014" name="Nat. Genet.">
        <title>A reference genome for common bean and genome-wide analysis of dual domestications.</title>
        <authorList>
            <person name="Schmutz J."/>
            <person name="McClean P.E."/>
            <person name="Mamidi S."/>
            <person name="Wu G.A."/>
            <person name="Cannon S.B."/>
            <person name="Grimwood J."/>
            <person name="Jenkins J."/>
            <person name="Shu S."/>
            <person name="Song Q."/>
            <person name="Chavarro C."/>
            <person name="Torres-Torres M."/>
            <person name="Geffroy V."/>
            <person name="Moghaddam S.M."/>
            <person name="Gao D."/>
            <person name="Abernathy B."/>
            <person name="Barry K."/>
            <person name="Blair M."/>
            <person name="Brick M.A."/>
            <person name="Chovatia M."/>
            <person name="Gepts P."/>
            <person name="Goodstein D.M."/>
            <person name="Gonzales M."/>
            <person name="Hellsten U."/>
            <person name="Hyten D.L."/>
            <person name="Jia G."/>
            <person name="Kelly J.D."/>
            <person name="Kudrna D."/>
            <person name="Lee R."/>
            <person name="Richard M.M."/>
            <person name="Miklas P.N."/>
            <person name="Osorno J.M."/>
            <person name="Rodrigues J."/>
            <person name="Thareau V."/>
            <person name="Urrea C.A."/>
            <person name="Wang M."/>
            <person name="Yu Y."/>
            <person name="Zhang M."/>
            <person name="Wing R.A."/>
            <person name="Cregan P.B."/>
            <person name="Rokhsar D.S."/>
            <person name="Jackson S.A."/>
        </authorList>
    </citation>
    <scope>NUCLEOTIDE SEQUENCE [LARGE SCALE GENOMIC DNA]</scope>
    <source>
        <strain evidence="2">cv. G19833</strain>
    </source>
</reference>
<organism evidence="1 2">
    <name type="scientific">Phaseolus vulgaris</name>
    <name type="common">Kidney bean</name>
    <name type="synonym">French bean</name>
    <dbReference type="NCBI Taxonomy" id="3885"/>
    <lineage>
        <taxon>Eukaryota</taxon>
        <taxon>Viridiplantae</taxon>
        <taxon>Streptophyta</taxon>
        <taxon>Embryophyta</taxon>
        <taxon>Tracheophyta</taxon>
        <taxon>Spermatophyta</taxon>
        <taxon>Magnoliopsida</taxon>
        <taxon>eudicotyledons</taxon>
        <taxon>Gunneridae</taxon>
        <taxon>Pentapetalae</taxon>
        <taxon>rosids</taxon>
        <taxon>fabids</taxon>
        <taxon>Fabales</taxon>
        <taxon>Fabaceae</taxon>
        <taxon>Papilionoideae</taxon>
        <taxon>50 kb inversion clade</taxon>
        <taxon>NPAAA clade</taxon>
        <taxon>indigoferoid/millettioid clade</taxon>
        <taxon>Phaseoleae</taxon>
        <taxon>Phaseolus</taxon>
    </lineage>
</organism>
<protein>
    <submittedName>
        <fullName evidence="1">Uncharacterized protein</fullName>
    </submittedName>
</protein>
<sequence>MSFSSPCGLKVSACFFPEKVYLECRFPSGRQHTALHLVVLYVGLCCVKVKKRYS</sequence>
<evidence type="ECO:0000313" key="1">
    <source>
        <dbReference type="EMBL" id="ESW27170.1"/>
    </source>
</evidence>
<dbReference type="EMBL" id="CM002290">
    <property type="protein sequence ID" value="ESW27170.1"/>
    <property type="molecule type" value="Genomic_DNA"/>
</dbReference>
<accession>V7CD39</accession>
<dbReference type="Gramene" id="ESW27170">
    <property type="protein sequence ID" value="ESW27170"/>
    <property type="gene ID" value="PHAVU_003G179900g"/>
</dbReference>